<evidence type="ECO:0000256" key="2">
    <source>
        <dbReference type="ARBA" id="ARBA00007532"/>
    </source>
</evidence>
<dbReference type="SUPFAM" id="SSF51905">
    <property type="entry name" value="FAD/NAD(P)-binding domain"/>
    <property type="match status" value="1"/>
</dbReference>
<protein>
    <submittedName>
        <fullName evidence="7">NAD-binding protein</fullName>
    </submittedName>
</protein>
<keyword evidence="8" id="KW-1185">Reference proteome</keyword>
<dbReference type="InterPro" id="IPR036188">
    <property type="entry name" value="FAD/NAD-bd_sf"/>
</dbReference>
<comment type="cofactor">
    <cofactor evidence="1">
        <name>FAD</name>
        <dbReference type="ChEBI" id="CHEBI:57692"/>
    </cofactor>
</comment>
<feature type="domain" description="Pyridine nucleotide-disulphide oxidoreductase N-terminal" evidence="6">
    <location>
        <begin position="28"/>
        <end position="67"/>
    </location>
</feature>
<dbReference type="PANTHER" id="PTHR42737:SF2">
    <property type="entry name" value="GLUTATHIONE REDUCTASE"/>
    <property type="match status" value="1"/>
</dbReference>
<evidence type="ECO:0000256" key="3">
    <source>
        <dbReference type="ARBA" id="ARBA00023002"/>
    </source>
</evidence>
<dbReference type="InterPro" id="IPR039648">
    <property type="entry name" value="DHPH_N"/>
</dbReference>
<keyword evidence="5" id="KW-0676">Redox-active center</keyword>
<evidence type="ECO:0000256" key="1">
    <source>
        <dbReference type="ARBA" id="ARBA00001974"/>
    </source>
</evidence>
<feature type="non-terminal residue" evidence="7">
    <location>
        <position position="1"/>
    </location>
</feature>
<dbReference type="RefSeq" id="WP_341629487.1">
    <property type="nucleotide sequence ID" value="NZ_JBAKBA010000432.1"/>
</dbReference>
<evidence type="ECO:0000256" key="4">
    <source>
        <dbReference type="ARBA" id="ARBA00023157"/>
    </source>
</evidence>
<dbReference type="Proteomes" id="UP001366060">
    <property type="component" value="Unassembled WGS sequence"/>
</dbReference>
<feature type="non-terminal residue" evidence="7">
    <location>
        <position position="69"/>
    </location>
</feature>
<gene>
    <name evidence="7" type="ORF">V6255_19005</name>
</gene>
<dbReference type="EMBL" id="JBAKBA010000432">
    <property type="protein sequence ID" value="MEL0661186.1"/>
    <property type="molecule type" value="Genomic_DNA"/>
</dbReference>
<evidence type="ECO:0000256" key="5">
    <source>
        <dbReference type="ARBA" id="ARBA00023284"/>
    </source>
</evidence>
<organism evidence="7 8">
    <name type="scientific">Psychromonas arctica</name>
    <dbReference type="NCBI Taxonomy" id="168275"/>
    <lineage>
        <taxon>Bacteria</taxon>
        <taxon>Pseudomonadati</taxon>
        <taxon>Pseudomonadota</taxon>
        <taxon>Gammaproteobacteria</taxon>
        <taxon>Alteromonadales</taxon>
        <taxon>Psychromonadaceae</taxon>
        <taxon>Psychromonas</taxon>
    </lineage>
</organism>
<dbReference type="PANTHER" id="PTHR42737">
    <property type="entry name" value="GLUTATHIONE REDUCTASE"/>
    <property type="match status" value="1"/>
</dbReference>
<keyword evidence="3" id="KW-0560">Oxidoreductase</keyword>
<dbReference type="Pfam" id="PF00070">
    <property type="entry name" value="Pyr_redox"/>
    <property type="match status" value="1"/>
</dbReference>
<accession>A0ABU9HH04</accession>
<proteinExistence type="inferred from homology"/>
<evidence type="ECO:0000259" key="6">
    <source>
        <dbReference type="Pfam" id="PF00070"/>
    </source>
</evidence>
<dbReference type="Gene3D" id="3.50.50.60">
    <property type="entry name" value="FAD/NAD(P)-binding domain"/>
    <property type="match status" value="1"/>
</dbReference>
<name>A0ABU9HH04_9GAMM</name>
<dbReference type="InterPro" id="IPR046952">
    <property type="entry name" value="GSHR/TRXR-like"/>
</dbReference>
<evidence type="ECO:0000313" key="7">
    <source>
        <dbReference type="EMBL" id="MEL0661186.1"/>
    </source>
</evidence>
<evidence type="ECO:0000313" key="8">
    <source>
        <dbReference type="Proteomes" id="UP001366060"/>
    </source>
</evidence>
<reference evidence="7 8" key="1">
    <citation type="submission" date="2024-02" db="EMBL/GenBank/DDBJ databases">
        <title>Bacteria isolated from the canopy kelp, Nereocystis luetkeana.</title>
        <authorList>
            <person name="Pfister C.A."/>
            <person name="Younker I.T."/>
            <person name="Light S.H."/>
        </authorList>
    </citation>
    <scope>NUCLEOTIDE SEQUENCE [LARGE SCALE GENOMIC DNA]</scope>
    <source>
        <strain evidence="7 8">TI.2.07</strain>
    </source>
</reference>
<sequence length="69" mass="7385">RPTIPNVPGAELGIDSNGFFDIVEQPKRVAIDGAGYIAVEIAGVLSAIGTETHRLVRKESPLRSFDPLI</sequence>
<keyword evidence="4" id="KW-1015">Disulfide bond</keyword>
<comment type="similarity">
    <text evidence="2">Belongs to the class-I pyridine nucleotide-disulfide oxidoreductase family.</text>
</comment>
<comment type="caution">
    <text evidence="7">The sequence shown here is derived from an EMBL/GenBank/DDBJ whole genome shotgun (WGS) entry which is preliminary data.</text>
</comment>